<accession>A0A8H5NAU6</accession>
<sequence>MAARPSFQLTIILQQATTHGLARGQRKRKVSELDVVDDIGTNSSPAHSSKALSIDPTSAALAWVMDGSRYIVLTFIKTLVCNRCHESFASQDLLFQHQRLEDPCHTKATEFTVGKITLEQAAKLGAMKKKKPHMSDEMRWFELYEIIFPGQDPAQRPLTPYHQPLTNPTQNNPSSPASISISSYRDTFLGPSNQMKKRKLEGELEHWGVTDPGFRRTLAAKVQDYQFQELQEFIEGNGDPSIPIDNEPNNPQPNLDNSWAFDFSQVCPADFFDWTV</sequence>
<dbReference type="EMBL" id="JAAOAM010000012">
    <property type="protein sequence ID" value="KAF5558113.1"/>
    <property type="molecule type" value="Genomic_DNA"/>
</dbReference>
<dbReference type="InterPro" id="IPR013087">
    <property type="entry name" value="Znf_C2H2_type"/>
</dbReference>
<dbReference type="GO" id="GO:0016301">
    <property type="term" value="F:kinase activity"/>
    <property type="evidence" value="ECO:0007669"/>
    <property type="project" value="UniProtKB-KW"/>
</dbReference>
<dbReference type="Proteomes" id="UP000522262">
    <property type="component" value="Unassembled WGS sequence"/>
</dbReference>
<keyword evidence="4" id="KW-0808">Transferase</keyword>
<keyword evidence="1" id="KW-0863">Zinc-finger</keyword>
<dbReference type="PROSITE" id="PS50157">
    <property type="entry name" value="ZINC_FINGER_C2H2_2"/>
    <property type="match status" value="1"/>
</dbReference>
<comment type="caution">
    <text evidence="4">The sequence shown here is derived from an EMBL/GenBank/DDBJ whole genome shotgun (WGS) entry which is preliminary data.</text>
</comment>
<feature type="domain" description="C2H2-type" evidence="3">
    <location>
        <begin position="79"/>
        <end position="110"/>
    </location>
</feature>
<feature type="compositionally biased region" description="Low complexity" evidence="2">
    <location>
        <begin position="173"/>
        <end position="182"/>
    </location>
</feature>
<dbReference type="GO" id="GO:0008270">
    <property type="term" value="F:zinc ion binding"/>
    <property type="evidence" value="ECO:0007669"/>
    <property type="project" value="UniProtKB-KW"/>
</dbReference>
<evidence type="ECO:0000313" key="5">
    <source>
        <dbReference type="Proteomes" id="UP000522262"/>
    </source>
</evidence>
<keyword evidence="4" id="KW-0418">Kinase</keyword>
<keyword evidence="5" id="KW-1185">Reference proteome</keyword>
<protein>
    <submittedName>
        <fullName evidence="4">Serine threonine kinase</fullName>
    </submittedName>
</protein>
<keyword evidence="1" id="KW-0862">Zinc</keyword>
<reference evidence="4 5" key="1">
    <citation type="submission" date="2020-05" db="EMBL/GenBank/DDBJ databases">
        <title>Identification and distribution of gene clusters putatively required for synthesis of sphingolipid metabolism inhibitors in phylogenetically diverse species of the filamentous fungus Fusarium.</title>
        <authorList>
            <person name="Kim H.-S."/>
            <person name="Busman M."/>
            <person name="Brown D.W."/>
            <person name="Divon H."/>
            <person name="Uhlig S."/>
            <person name="Proctor R.H."/>
        </authorList>
    </citation>
    <scope>NUCLEOTIDE SEQUENCE [LARGE SCALE GENOMIC DNA]</scope>
    <source>
        <strain evidence="4 5">NRRL 53147</strain>
    </source>
</reference>
<dbReference type="AlphaFoldDB" id="A0A8H5NAU6"/>
<proteinExistence type="predicted"/>
<gene>
    <name evidence="4" type="ORF">FMEXI_480</name>
</gene>
<evidence type="ECO:0000313" key="4">
    <source>
        <dbReference type="EMBL" id="KAF5558113.1"/>
    </source>
</evidence>
<name>A0A8H5NAU6_9HYPO</name>
<keyword evidence="1" id="KW-0479">Metal-binding</keyword>
<organism evidence="4 5">
    <name type="scientific">Fusarium mexicanum</name>
    <dbReference type="NCBI Taxonomy" id="751941"/>
    <lineage>
        <taxon>Eukaryota</taxon>
        <taxon>Fungi</taxon>
        <taxon>Dikarya</taxon>
        <taxon>Ascomycota</taxon>
        <taxon>Pezizomycotina</taxon>
        <taxon>Sordariomycetes</taxon>
        <taxon>Hypocreomycetidae</taxon>
        <taxon>Hypocreales</taxon>
        <taxon>Nectriaceae</taxon>
        <taxon>Fusarium</taxon>
        <taxon>Fusarium fujikuroi species complex</taxon>
    </lineage>
</organism>
<evidence type="ECO:0000256" key="2">
    <source>
        <dbReference type="SAM" id="MobiDB-lite"/>
    </source>
</evidence>
<feature type="region of interest" description="Disordered" evidence="2">
    <location>
        <begin position="155"/>
        <end position="182"/>
    </location>
</feature>
<evidence type="ECO:0000256" key="1">
    <source>
        <dbReference type="PROSITE-ProRule" id="PRU00042"/>
    </source>
</evidence>
<evidence type="ECO:0000259" key="3">
    <source>
        <dbReference type="PROSITE" id="PS50157"/>
    </source>
</evidence>